<keyword evidence="2 3" id="KW-0067">ATP-binding</keyword>
<organism evidence="5 6">
    <name type="scientific">Dictyostelium purpureum</name>
    <name type="common">Slime mold</name>
    <dbReference type="NCBI Taxonomy" id="5786"/>
    <lineage>
        <taxon>Eukaryota</taxon>
        <taxon>Amoebozoa</taxon>
        <taxon>Evosea</taxon>
        <taxon>Eumycetozoa</taxon>
        <taxon>Dictyostelia</taxon>
        <taxon>Dictyosteliales</taxon>
        <taxon>Dictyosteliaceae</taxon>
        <taxon>Dictyostelium</taxon>
    </lineage>
</organism>
<dbReference type="GO" id="GO:0007165">
    <property type="term" value="P:signal transduction"/>
    <property type="evidence" value="ECO:0000318"/>
    <property type="project" value="GO_Central"/>
</dbReference>
<dbReference type="GO" id="GO:0005737">
    <property type="term" value="C:cytoplasm"/>
    <property type="evidence" value="ECO:0000318"/>
    <property type="project" value="GO_Central"/>
</dbReference>
<dbReference type="SUPFAM" id="SSF56112">
    <property type="entry name" value="Protein kinase-like (PK-like)"/>
    <property type="match status" value="1"/>
</dbReference>
<dbReference type="InterPro" id="IPR017441">
    <property type="entry name" value="Protein_kinase_ATP_BS"/>
</dbReference>
<evidence type="ECO:0000259" key="4">
    <source>
        <dbReference type="PROSITE" id="PS50011"/>
    </source>
</evidence>
<name>F0ZZS2_DICPU</name>
<keyword evidence="1 3" id="KW-0547">Nucleotide-binding</keyword>
<dbReference type="PROSITE" id="PS50011">
    <property type="entry name" value="PROTEIN_KINASE_DOM"/>
    <property type="match status" value="1"/>
</dbReference>
<evidence type="ECO:0000256" key="1">
    <source>
        <dbReference type="ARBA" id="ARBA00022741"/>
    </source>
</evidence>
<dbReference type="PANTHER" id="PTHR44329">
    <property type="entry name" value="SERINE/THREONINE-PROTEIN KINASE TNNI3K-RELATED"/>
    <property type="match status" value="1"/>
</dbReference>
<dbReference type="InterPro" id="IPR051681">
    <property type="entry name" value="Ser/Thr_Kinases-Pseudokinases"/>
</dbReference>
<feature type="domain" description="Protein kinase" evidence="4">
    <location>
        <begin position="53"/>
        <end position="309"/>
    </location>
</feature>
<dbReference type="GeneID" id="10510312"/>
<reference evidence="6" key="1">
    <citation type="journal article" date="2011" name="Genome Biol.">
        <title>Comparative genomics of the social amoebae Dictyostelium discoideum and Dictyostelium purpureum.</title>
        <authorList>
            <consortium name="US DOE Joint Genome Institute (JGI-PGF)"/>
            <person name="Sucgang R."/>
            <person name="Kuo A."/>
            <person name="Tian X."/>
            <person name="Salerno W."/>
            <person name="Parikh A."/>
            <person name="Feasley C.L."/>
            <person name="Dalin E."/>
            <person name="Tu H."/>
            <person name="Huang E."/>
            <person name="Barry K."/>
            <person name="Lindquist E."/>
            <person name="Shapiro H."/>
            <person name="Bruce D."/>
            <person name="Schmutz J."/>
            <person name="Salamov A."/>
            <person name="Fey P."/>
            <person name="Gaudet P."/>
            <person name="Anjard C."/>
            <person name="Babu M.M."/>
            <person name="Basu S."/>
            <person name="Bushmanova Y."/>
            <person name="van der Wel H."/>
            <person name="Katoh-Kurasawa M."/>
            <person name="Dinh C."/>
            <person name="Coutinho P.M."/>
            <person name="Saito T."/>
            <person name="Elias M."/>
            <person name="Schaap P."/>
            <person name="Kay R.R."/>
            <person name="Henrissat B."/>
            <person name="Eichinger L."/>
            <person name="Rivero F."/>
            <person name="Putnam N.H."/>
            <person name="West C.M."/>
            <person name="Loomis W.F."/>
            <person name="Chisholm R.L."/>
            <person name="Shaulsky G."/>
            <person name="Strassmann J.E."/>
            <person name="Queller D.C."/>
            <person name="Kuspa A."/>
            <person name="Grigoriev I.V."/>
        </authorList>
    </citation>
    <scope>NUCLEOTIDE SEQUENCE [LARGE SCALE GENOMIC DNA]</scope>
    <source>
        <strain evidence="6">QSDP1</strain>
    </source>
</reference>
<sequence>MSYENISIKNKEAHKETINEIVTRNENISTTNIFNISVPKILESFVLDLKKIVKSDFYLGEGFFGKVYYTRYNNQDVAMKVQQPNYYFFNEVHINQKINSKYIVKFHGASASEKYIMAFELMKGGTLKHLLTDQLNIKPSTTHKIIMQISKGMGYLHNCTPPIIHGDLSSSNILLLNKFNSNKKNYCKISDFGLGIIKNEKRFFNKIIGNVLYMAPEIYDGESPCDEKSDVFSFGILAIEILTLEYPPIQHNTYAQWEEFLIENKTLSSFSKCFDDWLALILSCIHRNPGNRPSFKEIIEKLKSLKKYYKDENNIPLSL</sequence>
<dbReference type="KEGG" id="dpp:DICPUDRAFT_92958"/>
<dbReference type="GO" id="GO:0005524">
    <property type="term" value="F:ATP binding"/>
    <property type="evidence" value="ECO:0007669"/>
    <property type="project" value="UniProtKB-UniRule"/>
</dbReference>
<dbReference type="InterPro" id="IPR011009">
    <property type="entry name" value="Kinase-like_dom_sf"/>
</dbReference>
<dbReference type="Gene3D" id="1.10.510.10">
    <property type="entry name" value="Transferase(Phosphotransferase) domain 1"/>
    <property type="match status" value="1"/>
</dbReference>
<dbReference type="AlphaFoldDB" id="F0ZZS2"/>
<dbReference type="GO" id="GO:0004672">
    <property type="term" value="F:protein kinase activity"/>
    <property type="evidence" value="ECO:0000318"/>
    <property type="project" value="GO_Central"/>
</dbReference>
<dbReference type="RefSeq" id="XP_003292922.1">
    <property type="nucleotide sequence ID" value="XM_003292874.1"/>
</dbReference>
<dbReference type="InterPro" id="IPR000719">
    <property type="entry name" value="Prot_kinase_dom"/>
</dbReference>
<dbReference type="InterPro" id="IPR001245">
    <property type="entry name" value="Ser-Thr/Tyr_kinase_cat_dom"/>
</dbReference>
<dbReference type="Proteomes" id="UP000001064">
    <property type="component" value="Unassembled WGS sequence"/>
</dbReference>
<dbReference type="PRINTS" id="PR00109">
    <property type="entry name" value="TYRKINASE"/>
</dbReference>
<accession>F0ZZS2</accession>
<dbReference type="InterPro" id="IPR008266">
    <property type="entry name" value="Tyr_kinase_AS"/>
</dbReference>
<proteinExistence type="predicted"/>
<dbReference type="STRING" id="5786.F0ZZS2"/>
<keyword evidence="6" id="KW-1185">Reference proteome</keyword>
<evidence type="ECO:0000256" key="3">
    <source>
        <dbReference type="PROSITE-ProRule" id="PRU10141"/>
    </source>
</evidence>
<dbReference type="PROSITE" id="PS00107">
    <property type="entry name" value="PROTEIN_KINASE_ATP"/>
    <property type="match status" value="1"/>
</dbReference>
<gene>
    <name evidence="5" type="ORF">DICPUDRAFT_92958</name>
</gene>
<dbReference type="OMA" id="SPWMEHG"/>
<evidence type="ECO:0000313" key="5">
    <source>
        <dbReference type="EMBL" id="EGC30555.1"/>
    </source>
</evidence>
<protein>
    <recommendedName>
        <fullName evidence="4">Protein kinase domain-containing protein</fullName>
    </recommendedName>
</protein>
<dbReference type="VEuPathDB" id="AmoebaDB:DICPUDRAFT_92958"/>
<dbReference type="Pfam" id="PF07714">
    <property type="entry name" value="PK_Tyr_Ser-Thr"/>
    <property type="match status" value="1"/>
</dbReference>
<dbReference type="EMBL" id="GL871320">
    <property type="protein sequence ID" value="EGC30555.1"/>
    <property type="molecule type" value="Genomic_DNA"/>
</dbReference>
<dbReference type="eggNOG" id="KOG0192">
    <property type="taxonomic scope" value="Eukaryota"/>
</dbReference>
<evidence type="ECO:0000256" key="2">
    <source>
        <dbReference type="ARBA" id="ARBA00022840"/>
    </source>
</evidence>
<dbReference type="OrthoDB" id="676979at2759"/>
<dbReference type="InParanoid" id="F0ZZS2"/>
<feature type="binding site" evidence="3">
    <location>
        <position position="80"/>
    </location>
    <ligand>
        <name>ATP</name>
        <dbReference type="ChEBI" id="CHEBI:30616"/>
    </ligand>
</feature>
<evidence type="ECO:0000313" key="6">
    <source>
        <dbReference type="Proteomes" id="UP000001064"/>
    </source>
</evidence>
<dbReference type="PROSITE" id="PS00109">
    <property type="entry name" value="PROTEIN_KINASE_TYR"/>
    <property type="match status" value="1"/>
</dbReference>